<evidence type="ECO:0000256" key="3">
    <source>
        <dbReference type="ARBA" id="ARBA00022723"/>
    </source>
</evidence>
<dbReference type="GO" id="GO:0007155">
    <property type="term" value="P:cell adhesion"/>
    <property type="evidence" value="ECO:0007669"/>
    <property type="project" value="InterPro"/>
</dbReference>
<dbReference type="PANTHER" id="PTHR42953:SF1">
    <property type="entry name" value="METAL-BINDING PROTEIN HI_0362-RELATED"/>
    <property type="match status" value="1"/>
</dbReference>
<reference evidence="5" key="1">
    <citation type="submission" date="2023-03" db="EMBL/GenBank/DDBJ databases">
        <authorList>
            <person name="Steffen K."/>
            <person name="Cardenas P."/>
        </authorList>
    </citation>
    <scope>NUCLEOTIDE SEQUENCE</scope>
</reference>
<comment type="caution">
    <text evidence="5">The sequence shown here is derived from an EMBL/GenBank/DDBJ whole genome shotgun (WGS) entry which is preliminary data.</text>
</comment>
<evidence type="ECO:0000313" key="5">
    <source>
        <dbReference type="EMBL" id="CAI8041829.1"/>
    </source>
</evidence>
<dbReference type="PRINTS" id="PR00690">
    <property type="entry name" value="ADHESNFAMILY"/>
</dbReference>
<dbReference type="AlphaFoldDB" id="A0AA35X2M2"/>
<dbReference type="InterPro" id="IPR006129">
    <property type="entry name" value="AdhesinB"/>
</dbReference>
<keyword evidence="5" id="KW-0449">Lipoprotein</keyword>
<sequence length="661" mass="70793">VSPEEGKISVVTTSNILADWVRAVGGNRVDVFSLLPANADPHTYQPGAQDIARIADADLVFSIGLQLEGGWLEELIENAARDHDSIVAVGDVVDPIDFVELIDEHGGEGAEDLVGRLLIGDGETGMMSVIDLEHGDVDQDAFDLGSRAGRIYATKNGRFAIAVSSDANTAHVLDGGIYLEAHGDHFDEVEGPVERMGIDLSGDRPVHLYVGSEWASVFYDGSGDVVLLNEHELEEEGDDYVPPKLNAGAHHGAAVPLEGDLFAVSAQHPDYASNPADYRLPVGAEIVDLDGNVLHRDEGCEGLHGDAGNGHMAAFGCMGGVLVVEAHDGNYEGMFIDAPAGSADDFRITSQFIAASEDGPTPINVAISHDGEALLVVMSDGELRMYDAHDLDLLASADDFLTTPVEAGFWARPHVVTAPGAVFITDSVGGEVMQLDDHDLEVVNHWEVDGNPTKIAFVGIYGETDDLEEHGHEEEHMEEGEEEHAHGSLDPHFWFDPLRVKQAVDGIAARLSAVDSAGQTYYLDNAAAYNRELDDLHAWIEGQVAVLPKTTGCWSPPTTASSTSPSGTVSRWRGHIPGYHRGEPTAQDLAMLIETIEHEGVHAVFTERSHSQRLAQRVAEETGAEIVGGLYTGSLGDESSGAGTYLDLIRHNTTIIVEALR</sequence>
<dbReference type="Pfam" id="PF01297">
    <property type="entry name" value="ZnuA"/>
    <property type="match status" value="2"/>
</dbReference>
<dbReference type="SUPFAM" id="SSF53807">
    <property type="entry name" value="Helical backbone' metal receptor"/>
    <property type="match status" value="2"/>
</dbReference>
<evidence type="ECO:0000256" key="4">
    <source>
        <dbReference type="ARBA" id="ARBA00022729"/>
    </source>
</evidence>
<dbReference type="SUPFAM" id="SSF50998">
    <property type="entry name" value="Quinoprotein alcohol dehydrogenase-like"/>
    <property type="match status" value="1"/>
</dbReference>
<dbReference type="InterPro" id="IPR050492">
    <property type="entry name" value="Bact_metal-bind_prot9"/>
</dbReference>
<dbReference type="EMBL" id="CASHTH010003211">
    <property type="protein sequence ID" value="CAI8041829.1"/>
    <property type="molecule type" value="Genomic_DNA"/>
</dbReference>
<dbReference type="InterPro" id="IPR011047">
    <property type="entry name" value="Quinoprotein_ADH-like_sf"/>
</dbReference>
<dbReference type="GO" id="GO:0030001">
    <property type="term" value="P:metal ion transport"/>
    <property type="evidence" value="ECO:0007669"/>
    <property type="project" value="InterPro"/>
</dbReference>
<dbReference type="InterPro" id="IPR006127">
    <property type="entry name" value="ZnuA-like"/>
</dbReference>
<evidence type="ECO:0000256" key="2">
    <source>
        <dbReference type="ARBA" id="ARBA00022448"/>
    </source>
</evidence>
<comment type="subcellular location">
    <subcellularLocation>
        <location evidence="1">Cell envelope</location>
    </subcellularLocation>
</comment>
<evidence type="ECO:0000313" key="6">
    <source>
        <dbReference type="Proteomes" id="UP001174909"/>
    </source>
</evidence>
<keyword evidence="6" id="KW-1185">Reference proteome</keyword>
<dbReference type="PRINTS" id="PR00691">
    <property type="entry name" value="ADHESINB"/>
</dbReference>
<dbReference type="Gene3D" id="3.40.50.1980">
    <property type="entry name" value="Nitrogenase molybdenum iron protein domain"/>
    <property type="match status" value="3"/>
</dbReference>
<protein>
    <submittedName>
        <fullName evidence="5">Manganese-binding lipoprotein MntA</fullName>
    </submittedName>
</protein>
<accession>A0AA35X2M2</accession>
<keyword evidence="3" id="KW-0479">Metal-binding</keyword>
<dbReference type="InterPro" id="IPR006128">
    <property type="entry name" value="Lipoprotein_PsaA-like"/>
</dbReference>
<dbReference type="Proteomes" id="UP001174909">
    <property type="component" value="Unassembled WGS sequence"/>
</dbReference>
<name>A0AA35X2M2_GEOBA</name>
<keyword evidence="2" id="KW-0813">Transport</keyword>
<evidence type="ECO:0000256" key="1">
    <source>
        <dbReference type="ARBA" id="ARBA00004196"/>
    </source>
</evidence>
<feature type="non-terminal residue" evidence="5">
    <location>
        <position position="1"/>
    </location>
</feature>
<keyword evidence="4" id="KW-0732">Signal</keyword>
<dbReference type="GO" id="GO:0046872">
    <property type="term" value="F:metal ion binding"/>
    <property type="evidence" value="ECO:0007669"/>
    <property type="project" value="UniProtKB-KW"/>
</dbReference>
<organism evidence="5 6">
    <name type="scientific">Geodia barretti</name>
    <name type="common">Barrett's horny sponge</name>
    <dbReference type="NCBI Taxonomy" id="519541"/>
    <lineage>
        <taxon>Eukaryota</taxon>
        <taxon>Metazoa</taxon>
        <taxon>Porifera</taxon>
        <taxon>Demospongiae</taxon>
        <taxon>Heteroscleromorpha</taxon>
        <taxon>Tetractinellida</taxon>
        <taxon>Astrophorina</taxon>
        <taxon>Geodiidae</taxon>
        <taxon>Geodia</taxon>
    </lineage>
</organism>
<dbReference type="PANTHER" id="PTHR42953">
    <property type="entry name" value="HIGH-AFFINITY ZINC UPTAKE SYSTEM PROTEIN ZNUA-RELATED"/>
    <property type="match status" value="1"/>
</dbReference>
<proteinExistence type="predicted"/>
<gene>
    <name evidence="5" type="ORF">GBAR_LOCUS23215</name>
</gene>